<sequence>MDEFEELGDEFPDIHGLFLYYNDLYFGGVLLSNTTVAWSSARMTSCGGTCRYHPQAGCEIRLSEPLLKLRPVRDMKMVLLHEMIHAHNMTLKIYDPDPGGHGPPFKALMDKINKSTVPDPQRPPGGYNITTTHSMHGEVNNYRTHHWECDRCKKLIRRSMNRPPQEADCFGIRTRGPTGAACRDPNCAYHVHIRTCGGTFVKVKEPEKPPKHKPQKQSASASASAGLAGAAGAAGGSGAGKKKASSVPPVLPPGQRSIDSMLGLKRPAVGSASPESPGSPRPRIAAGGAAAAATSTCDAVAGAGADTGAGAAGGKGRVSTSAAADGTAGMAARGGPASRGAAGGGGQGSRPGSTLGSASEAPEAQGGAAAAAAAAATGGVPPPDAPDPTPMSADELRRRCAEAALARFGGGYRADGGGSGKGGGSGGSAGPLGPRPPLQAVAGSAAAAPSGGGTGTYTGPTASGLPPQGRSHAEQDSNLGPGHDAAGKAGRTSTSGVAPSPGAPSLSGSAAAPAHAAAPATVPAAKAAPQPQAPPWPPDVDVLLVDDSDDEDGVDGGAQQEQEQEHGEAQLEGDRVAGHGGPQGSGGDAEIIDLVDSDDD</sequence>
<feature type="compositionally biased region" description="Low complexity" evidence="1">
    <location>
        <begin position="216"/>
        <end position="231"/>
    </location>
</feature>
<dbReference type="SMART" id="SM00731">
    <property type="entry name" value="SprT"/>
    <property type="match status" value="1"/>
</dbReference>
<evidence type="ECO:0000313" key="3">
    <source>
        <dbReference type="EMBL" id="PNW81850.1"/>
    </source>
</evidence>
<name>A0A2K3DMV0_CHLRE</name>
<feature type="compositionally biased region" description="Low complexity" evidence="1">
    <location>
        <begin position="498"/>
        <end position="530"/>
    </location>
</feature>
<dbReference type="STRING" id="3055.A0A2K3DMV0"/>
<dbReference type="InterPro" id="IPR044245">
    <property type="entry name" value="Spartan"/>
</dbReference>
<feature type="compositionally biased region" description="Pro residues" evidence="1">
    <location>
        <begin position="380"/>
        <end position="389"/>
    </location>
</feature>
<dbReference type="GO" id="GO:0004222">
    <property type="term" value="F:metalloendopeptidase activity"/>
    <property type="evidence" value="ECO:0007669"/>
    <property type="project" value="InterPro"/>
</dbReference>
<dbReference type="Gramene" id="PNW81850">
    <property type="protein sequence ID" value="PNW81850"/>
    <property type="gene ID" value="CHLRE_06g263100v5"/>
</dbReference>
<feature type="compositionally biased region" description="Gly residues" evidence="1">
    <location>
        <begin position="578"/>
        <end position="587"/>
    </location>
</feature>
<dbReference type="OrthoDB" id="5236983at2759"/>
<dbReference type="PANTHER" id="PTHR21220">
    <property type="entry name" value="DNA-DEPENDENT METALLOPROTEASE SPRTN"/>
    <property type="match status" value="1"/>
</dbReference>
<feature type="region of interest" description="Disordered" evidence="1">
    <location>
        <begin position="203"/>
        <end position="600"/>
    </location>
</feature>
<dbReference type="InterPro" id="IPR006640">
    <property type="entry name" value="SprT-like_domain"/>
</dbReference>
<feature type="compositionally biased region" description="Acidic residues" evidence="1">
    <location>
        <begin position="544"/>
        <end position="554"/>
    </location>
</feature>
<feature type="compositionally biased region" description="Low complexity" evidence="1">
    <location>
        <begin position="440"/>
        <end position="449"/>
    </location>
</feature>
<gene>
    <name evidence="3" type="ORF">CHLRE_06g263100v5</name>
</gene>
<proteinExistence type="predicted"/>
<feature type="domain" description="SprT-like" evidence="2">
    <location>
        <begin position="12"/>
        <end position="176"/>
    </location>
</feature>
<dbReference type="Proteomes" id="UP000006906">
    <property type="component" value="Chromosome 6"/>
</dbReference>
<feature type="compositionally biased region" description="Basic and acidic residues" evidence="1">
    <location>
        <begin position="563"/>
        <end position="577"/>
    </location>
</feature>
<dbReference type="GO" id="GO:0003697">
    <property type="term" value="F:single-stranded DNA binding"/>
    <property type="evidence" value="ECO:0007669"/>
    <property type="project" value="InterPro"/>
</dbReference>
<dbReference type="InParanoid" id="A0A2K3DMV0"/>
<feature type="compositionally biased region" description="Low complexity" evidence="1">
    <location>
        <begin position="322"/>
        <end position="340"/>
    </location>
</feature>
<evidence type="ECO:0000313" key="4">
    <source>
        <dbReference type="Proteomes" id="UP000006906"/>
    </source>
</evidence>
<feature type="compositionally biased region" description="Gly residues" evidence="1">
    <location>
        <begin position="305"/>
        <end position="316"/>
    </location>
</feature>
<dbReference type="GO" id="GO:0031593">
    <property type="term" value="F:polyubiquitin modification-dependent protein binding"/>
    <property type="evidence" value="ECO:0000318"/>
    <property type="project" value="GO_Central"/>
</dbReference>
<dbReference type="AlphaFoldDB" id="A0A2K3DMV0"/>
<evidence type="ECO:0000259" key="2">
    <source>
        <dbReference type="SMART" id="SM00731"/>
    </source>
</evidence>
<dbReference type="EMBL" id="CM008967">
    <property type="protein sequence ID" value="PNW81850.1"/>
    <property type="molecule type" value="Genomic_DNA"/>
</dbReference>
<dbReference type="ExpressionAtlas" id="A0A2K3DMV0">
    <property type="expression patterns" value="baseline"/>
</dbReference>
<dbReference type="GO" id="GO:0006974">
    <property type="term" value="P:DNA damage response"/>
    <property type="evidence" value="ECO:0000318"/>
    <property type="project" value="GO_Central"/>
</dbReference>
<accession>A0A2K3DMV0</accession>
<dbReference type="PANTHER" id="PTHR21220:SF0">
    <property type="entry name" value="DNA-DEPENDENT METALLOPROTEASE SPRTN"/>
    <property type="match status" value="1"/>
</dbReference>
<dbReference type="GeneID" id="5722001"/>
<reference evidence="3 4" key="1">
    <citation type="journal article" date="2007" name="Science">
        <title>The Chlamydomonas genome reveals the evolution of key animal and plant functions.</title>
        <authorList>
            <person name="Merchant S.S."/>
            <person name="Prochnik S.E."/>
            <person name="Vallon O."/>
            <person name="Harris E.H."/>
            <person name="Karpowicz S.J."/>
            <person name="Witman G.B."/>
            <person name="Terry A."/>
            <person name="Salamov A."/>
            <person name="Fritz-Laylin L.K."/>
            <person name="Marechal-Drouard L."/>
            <person name="Marshall W.F."/>
            <person name="Qu L.H."/>
            <person name="Nelson D.R."/>
            <person name="Sanderfoot A.A."/>
            <person name="Spalding M.H."/>
            <person name="Kapitonov V.V."/>
            <person name="Ren Q."/>
            <person name="Ferris P."/>
            <person name="Lindquist E."/>
            <person name="Shapiro H."/>
            <person name="Lucas S.M."/>
            <person name="Grimwood J."/>
            <person name="Schmutz J."/>
            <person name="Cardol P."/>
            <person name="Cerutti H."/>
            <person name="Chanfreau G."/>
            <person name="Chen C.L."/>
            <person name="Cognat V."/>
            <person name="Croft M.T."/>
            <person name="Dent R."/>
            <person name="Dutcher S."/>
            <person name="Fernandez E."/>
            <person name="Fukuzawa H."/>
            <person name="Gonzalez-Ballester D."/>
            <person name="Gonzalez-Halphen D."/>
            <person name="Hallmann A."/>
            <person name="Hanikenne M."/>
            <person name="Hippler M."/>
            <person name="Inwood W."/>
            <person name="Jabbari K."/>
            <person name="Kalanon M."/>
            <person name="Kuras R."/>
            <person name="Lefebvre P.A."/>
            <person name="Lemaire S.D."/>
            <person name="Lobanov A.V."/>
            <person name="Lohr M."/>
            <person name="Manuell A."/>
            <person name="Meier I."/>
            <person name="Mets L."/>
            <person name="Mittag M."/>
            <person name="Mittelmeier T."/>
            <person name="Moroney J.V."/>
            <person name="Moseley J."/>
            <person name="Napoli C."/>
            <person name="Nedelcu A.M."/>
            <person name="Niyogi K."/>
            <person name="Novoselov S.V."/>
            <person name="Paulsen I.T."/>
            <person name="Pazour G."/>
            <person name="Purton S."/>
            <person name="Ral J.P."/>
            <person name="Riano-Pachon D.M."/>
            <person name="Riekhof W."/>
            <person name="Rymarquis L."/>
            <person name="Schroda M."/>
            <person name="Stern D."/>
            <person name="Umen J."/>
            <person name="Willows R."/>
            <person name="Wilson N."/>
            <person name="Zimmer S.L."/>
            <person name="Allmer J."/>
            <person name="Balk J."/>
            <person name="Bisova K."/>
            <person name="Chen C.J."/>
            <person name="Elias M."/>
            <person name="Gendler K."/>
            <person name="Hauser C."/>
            <person name="Lamb M.R."/>
            <person name="Ledford H."/>
            <person name="Long J.C."/>
            <person name="Minagawa J."/>
            <person name="Page M.D."/>
            <person name="Pan J."/>
            <person name="Pootakham W."/>
            <person name="Roje S."/>
            <person name="Rose A."/>
            <person name="Stahlberg E."/>
            <person name="Terauchi A.M."/>
            <person name="Yang P."/>
            <person name="Ball S."/>
            <person name="Bowler C."/>
            <person name="Dieckmann C.L."/>
            <person name="Gladyshev V.N."/>
            <person name="Green P."/>
            <person name="Jorgensen R."/>
            <person name="Mayfield S."/>
            <person name="Mueller-Roeber B."/>
            <person name="Rajamani S."/>
            <person name="Sayre R.T."/>
            <person name="Brokstein P."/>
            <person name="Dubchak I."/>
            <person name="Goodstein D."/>
            <person name="Hornick L."/>
            <person name="Huang Y.W."/>
            <person name="Jhaveri J."/>
            <person name="Luo Y."/>
            <person name="Martinez D."/>
            <person name="Ngau W.C."/>
            <person name="Otillar B."/>
            <person name="Poliakov A."/>
            <person name="Porter A."/>
            <person name="Szajkowski L."/>
            <person name="Werner G."/>
            <person name="Zhou K."/>
            <person name="Grigoriev I.V."/>
            <person name="Rokhsar D.S."/>
            <person name="Grossman A.R."/>
        </authorList>
    </citation>
    <scope>NUCLEOTIDE SEQUENCE [LARGE SCALE GENOMIC DNA]</scope>
    <source>
        <strain evidence="4">CC-503</strain>
    </source>
</reference>
<feature type="compositionally biased region" description="Low complexity" evidence="1">
    <location>
        <begin position="350"/>
        <end position="379"/>
    </location>
</feature>
<feature type="compositionally biased region" description="Gly residues" evidence="1">
    <location>
        <begin position="408"/>
        <end position="430"/>
    </location>
</feature>
<dbReference type="GO" id="GO:0005634">
    <property type="term" value="C:nucleus"/>
    <property type="evidence" value="ECO:0000318"/>
    <property type="project" value="GO_Central"/>
</dbReference>
<dbReference type="Pfam" id="PF10263">
    <property type="entry name" value="SprT-like"/>
    <property type="match status" value="1"/>
</dbReference>
<dbReference type="OMA" id="SKEATTC"/>
<feature type="compositionally biased region" description="Low complexity" evidence="1">
    <location>
        <begin position="285"/>
        <end position="304"/>
    </location>
</feature>
<organism evidence="3 4">
    <name type="scientific">Chlamydomonas reinhardtii</name>
    <name type="common">Chlamydomonas smithii</name>
    <dbReference type="NCBI Taxonomy" id="3055"/>
    <lineage>
        <taxon>Eukaryota</taxon>
        <taxon>Viridiplantae</taxon>
        <taxon>Chlorophyta</taxon>
        <taxon>core chlorophytes</taxon>
        <taxon>Chlorophyceae</taxon>
        <taxon>CS clade</taxon>
        <taxon>Chlamydomonadales</taxon>
        <taxon>Chlamydomonadaceae</taxon>
        <taxon>Chlamydomonas</taxon>
    </lineage>
</organism>
<protein>
    <recommendedName>
        <fullName evidence="2">SprT-like domain-containing protein</fullName>
    </recommendedName>
</protein>
<keyword evidence="4" id="KW-1185">Reference proteome</keyword>
<evidence type="ECO:0000256" key="1">
    <source>
        <dbReference type="SAM" id="MobiDB-lite"/>
    </source>
</evidence>
<dbReference type="KEGG" id="cre:CHLRE_06g263100v5"/>
<dbReference type="RefSeq" id="XP_042923528.1">
    <property type="nucleotide sequence ID" value="XM_043062822.1"/>
</dbReference>
<feature type="compositionally biased region" description="Acidic residues" evidence="1">
    <location>
        <begin position="590"/>
        <end position="600"/>
    </location>
</feature>